<dbReference type="SUPFAM" id="SSF48179">
    <property type="entry name" value="6-phosphogluconate dehydrogenase C-terminal domain-like"/>
    <property type="match status" value="1"/>
</dbReference>
<evidence type="ECO:0000256" key="2">
    <source>
        <dbReference type="ARBA" id="ARBA00023002"/>
    </source>
</evidence>
<name>A0ABV6UI26_9ACTN</name>
<protein>
    <submittedName>
        <fullName evidence="6">NAD(P)-dependent oxidoreductase</fullName>
        <ecNumber evidence="6">1.1.-.-</ecNumber>
    </submittedName>
</protein>
<dbReference type="EC" id="1.1.-.-" evidence="6"/>
<dbReference type="PANTHER" id="PTHR43060">
    <property type="entry name" value="3-HYDROXYISOBUTYRATE DEHYDROGENASE-LIKE 1, MITOCHONDRIAL-RELATED"/>
    <property type="match status" value="1"/>
</dbReference>
<dbReference type="Gene3D" id="1.10.1040.10">
    <property type="entry name" value="N-(1-d-carboxylethyl)-l-norvaline Dehydrogenase, domain 2"/>
    <property type="match status" value="1"/>
</dbReference>
<organism evidence="6 7">
    <name type="scientific">Streptacidiphilus cavernicola</name>
    <dbReference type="NCBI Taxonomy" id="3342716"/>
    <lineage>
        <taxon>Bacteria</taxon>
        <taxon>Bacillati</taxon>
        <taxon>Actinomycetota</taxon>
        <taxon>Actinomycetes</taxon>
        <taxon>Kitasatosporales</taxon>
        <taxon>Streptomycetaceae</taxon>
        <taxon>Streptacidiphilus</taxon>
    </lineage>
</organism>
<sequence length="322" mass="33196">MGLGARLLGPGSGDRTAAGYDPAVLKIGLIGMGRMGTPICANLVAAGHQVAVHDARPDRAAAAYDCGAAWCRSGREVADGADVLITVLPGPAEVGAALDDAVLDALAAAPDPTWIDMSSNSPAAAAPVRERALTRGIGVLEAPIGGGPEDARAGTLRLFVGGDADLLARHRPLLEVVADPQRITHLGGPGTGYTVKLLVNLLWFGQAAATAEALLIGRSAGVDLAALHHTLAESAASSEFIRRDLPSLFAGDYLASFGLDHIHEQLAVVTSLARDLGTPHTITETVRRLHQDALDRYGPADGELLAVALLEEQAGIRLRTGP</sequence>
<dbReference type="Pfam" id="PF14833">
    <property type="entry name" value="NAD_binding_11"/>
    <property type="match status" value="1"/>
</dbReference>
<accession>A0ABV6UI26</accession>
<evidence type="ECO:0000313" key="7">
    <source>
        <dbReference type="Proteomes" id="UP001592528"/>
    </source>
</evidence>
<dbReference type="RefSeq" id="WP_332262552.1">
    <property type="nucleotide sequence ID" value="NZ_JBHEZZ010000003.1"/>
</dbReference>
<dbReference type="InterPro" id="IPR036291">
    <property type="entry name" value="NAD(P)-bd_dom_sf"/>
</dbReference>
<evidence type="ECO:0000256" key="3">
    <source>
        <dbReference type="ARBA" id="ARBA00023027"/>
    </source>
</evidence>
<feature type="domain" description="3-hydroxyisobutyrate dehydrogenase-like NAD-binding" evidence="5">
    <location>
        <begin position="190"/>
        <end position="302"/>
    </location>
</feature>
<evidence type="ECO:0000259" key="4">
    <source>
        <dbReference type="Pfam" id="PF03446"/>
    </source>
</evidence>
<comment type="similarity">
    <text evidence="1">Belongs to the HIBADH-related family.</text>
</comment>
<keyword evidence="2 6" id="KW-0560">Oxidoreductase</keyword>
<proteinExistence type="inferred from homology"/>
<evidence type="ECO:0000259" key="5">
    <source>
        <dbReference type="Pfam" id="PF14833"/>
    </source>
</evidence>
<dbReference type="InterPro" id="IPR015815">
    <property type="entry name" value="HIBADH-related"/>
</dbReference>
<dbReference type="InterPro" id="IPR029154">
    <property type="entry name" value="HIBADH-like_NADP-bd"/>
</dbReference>
<dbReference type="GO" id="GO:0016491">
    <property type="term" value="F:oxidoreductase activity"/>
    <property type="evidence" value="ECO:0007669"/>
    <property type="project" value="UniProtKB-KW"/>
</dbReference>
<dbReference type="InterPro" id="IPR006115">
    <property type="entry name" value="6PGDH_NADP-bd"/>
</dbReference>
<dbReference type="PANTHER" id="PTHR43060:SF15">
    <property type="entry name" value="3-HYDROXYISOBUTYRATE DEHYDROGENASE-LIKE 1, MITOCHONDRIAL-RELATED"/>
    <property type="match status" value="1"/>
</dbReference>
<dbReference type="Gene3D" id="3.40.50.720">
    <property type="entry name" value="NAD(P)-binding Rossmann-like Domain"/>
    <property type="match status" value="1"/>
</dbReference>
<dbReference type="SUPFAM" id="SSF51735">
    <property type="entry name" value="NAD(P)-binding Rossmann-fold domains"/>
    <property type="match status" value="1"/>
</dbReference>
<evidence type="ECO:0000256" key="1">
    <source>
        <dbReference type="ARBA" id="ARBA00009080"/>
    </source>
</evidence>
<dbReference type="EMBL" id="JBHEZZ010000003">
    <property type="protein sequence ID" value="MFC1401110.1"/>
    <property type="molecule type" value="Genomic_DNA"/>
</dbReference>
<feature type="domain" description="6-phosphogluconate dehydrogenase NADP-binding" evidence="4">
    <location>
        <begin position="26"/>
        <end position="186"/>
    </location>
</feature>
<gene>
    <name evidence="6" type="ORF">ACEZDJ_07405</name>
</gene>
<reference evidence="6 7" key="1">
    <citation type="submission" date="2024-09" db="EMBL/GenBank/DDBJ databases">
        <authorList>
            <person name="Lee S.D."/>
        </authorList>
    </citation>
    <scope>NUCLEOTIDE SEQUENCE [LARGE SCALE GENOMIC DNA]</scope>
    <source>
        <strain evidence="6 7">N1-5</strain>
    </source>
</reference>
<comment type="caution">
    <text evidence="6">The sequence shown here is derived from an EMBL/GenBank/DDBJ whole genome shotgun (WGS) entry which is preliminary data.</text>
</comment>
<evidence type="ECO:0000313" key="6">
    <source>
        <dbReference type="EMBL" id="MFC1401110.1"/>
    </source>
</evidence>
<dbReference type="InterPro" id="IPR008927">
    <property type="entry name" value="6-PGluconate_DH-like_C_sf"/>
</dbReference>
<dbReference type="InterPro" id="IPR013328">
    <property type="entry name" value="6PGD_dom2"/>
</dbReference>
<keyword evidence="3" id="KW-0520">NAD</keyword>
<dbReference type="Proteomes" id="UP001592528">
    <property type="component" value="Unassembled WGS sequence"/>
</dbReference>
<dbReference type="Pfam" id="PF03446">
    <property type="entry name" value="NAD_binding_2"/>
    <property type="match status" value="1"/>
</dbReference>
<dbReference type="PIRSF" id="PIRSF000103">
    <property type="entry name" value="HIBADH"/>
    <property type="match status" value="1"/>
</dbReference>
<keyword evidence="7" id="KW-1185">Reference proteome</keyword>